<name>A0ABW1JEA9_9ACTN</name>
<evidence type="ECO:0000256" key="3">
    <source>
        <dbReference type="ARBA" id="ARBA00022692"/>
    </source>
</evidence>
<keyword evidence="4" id="KW-0133">Cell shape</keyword>
<evidence type="ECO:0000256" key="8">
    <source>
        <dbReference type="SAM" id="Phobius"/>
    </source>
</evidence>
<sequence>MSDSSLMRATTVMASGTFVSRLLGLVRVQLLTGLLGVSGALAADGFATANTVPNQLYNLIAGGLLNAVLVPQIVQATKHSDGGQAFLDRLLTISLLGMAVVTLVATLLSPLVPLVFGPSTGPGWDASTIALVVAFAYWCLPQVFFYGVYTVLGQVLNARGRFGAYMWAPVANNVVAIAGLVVMFVWIGGFNKITNPHPPSTWTAGQIAVLAGSATLGVVVQALVVMVPLRRMGFRYRPRFGFRGVGLGGAGRVAAWTFAGALMGQLGFIVTSRAVNAGGSLGGPGQNAYGSAFLLFMLPHSLITVSLVTALFTRMSHAAHERDTRAVRRDLSVGLRLTGVASVLALVGMLAVGDELTRVLFFKNSAAETFAIAAATTAMMLGLVSFSAQYLFQRAFYAYQDARTPFLIQIPVVLVIAATSFASARELDPDRVVVGIGVGMAAGYTVGAVQSAVVLRRRLGGLDGARVLRTYVRLVCAGLPAVAVGQGVSAVVHVLLGHSVGASLVALVLGGSLVLVVYVGVLRLLRVDELDELAEPLLRRLPGRH</sequence>
<keyword evidence="3 8" id="KW-0812">Transmembrane</keyword>
<keyword evidence="2" id="KW-1003">Cell membrane</keyword>
<feature type="transmembrane region" description="Helical" evidence="8">
    <location>
        <begin position="250"/>
        <end position="270"/>
    </location>
</feature>
<feature type="transmembrane region" description="Helical" evidence="8">
    <location>
        <begin position="333"/>
        <end position="352"/>
    </location>
</feature>
<feature type="transmembrane region" description="Helical" evidence="8">
    <location>
        <begin position="58"/>
        <end position="74"/>
    </location>
</feature>
<keyword evidence="6 8" id="KW-1133">Transmembrane helix</keyword>
<keyword evidence="7 8" id="KW-0472">Membrane</keyword>
<evidence type="ECO:0000313" key="9">
    <source>
        <dbReference type="EMBL" id="MFC6007237.1"/>
    </source>
</evidence>
<comment type="caution">
    <text evidence="9">The sequence shown here is derived from an EMBL/GenBank/DDBJ whole genome shotgun (WGS) entry which is preliminary data.</text>
</comment>
<feature type="transmembrane region" description="Helical" evidence="8">
    <location>
        <begin position="434"/>
        <end position="455"/>
    </location>
</feature>
<keyword evidence="5" id="KW-0573">Peptidoglycan synthesis</keyword>
<evidence type="ECO:0000256" key="6">
    <source>
        <dbReference type="ARBA" id="ARBA00022989"/>
    </source>
</evidence>
<feature type="transmembrane region" description="Helical" evidence="8">
    <location>
        <begin position="502"/>
        <end position="525"/>
    </location>
</feature>
<proteinExistence type="predicted"/>
<feature type="transmembrane region" description="Helical" evidence="8">
    <location>
        <begin position="128"/>
        <end position="152"/>
    </location>
</feature>
<dbReference type="PRINTS" id="PR01806">
    <property type="entry name" value="VIRFACTRMVIN"/>
</dbReference>
<protein>
    <submittedName>
        <fullName evidence="9">Murein biosynthesis integral membrane protein MurJ</fullName>
    </submittedName>
</protein>
<dbReference type="EMBL" id="JBHSRD010000003">
    <property type="protein sequence ID" value="MFC6007237.1"/>
    <property type="molecule type" value="Genomic_DNA"/>
</dbReference>
<evidence type="ECO:0000256" key="7">
    <source>
        <dbReference type="ARBA" id="ARBA00023136"/>
    </source>
</evidence>
<feature type="transmembrane region" description="Helical" evidence="8">
    <location>
        <begin position="207"/>
        <end position="229"/>
    </location>
</feature>
<dbReference type="Pfam" id="PF03023">
    <property type="entry name" value="MurJ"/>
    <property type="match status" value="1"/>
</dbReference>
<feature type="transmembrane region" description="Helical" evidence="8">
    <location>
        <begin position="86"/>
        <end position="108"/>
    </location>
</feature>
<accession>A0ABW1JEA9</accession>
<dbReference type="PANTHER" id="PTHR47019:SF1">
    <property type="entry name" value="LIPID II FLIPPASE MURJ"/>
    <property type="match status" value="1"/>
</dbReference>
<dbReference type="PANTHER" id="PTHR47019">
    <property type="entry name" value="LIPID II FLIPPASE MURJ"/>
    <property type="match status" value="1"/>
</dbReference>
<feature type="transmembrane region" description="Helical" evidence="8">
    <location>
        <begin position="164"/>
        <end position="187"/>
    </location>
</feature>
<evidence type="ECO:0000256" key="1">
    <source>
        <dbReference type="ARBA" id="ARBA00004651"/>
    </source>
</evidence>
<dbReference type="NCBIfam" id="TIGR01695">
    <property type="entry name" value="murJ_mviN"/>
    <property type="match status" value="1"/>
</dbReference>
<evidence type="ECO:0000256" key="4">
    <source>
        <dbReference type="ARBA" id="ARBA00022960"/>
    </source>
</evidence>
<feature type="transmembrane region" description="Helical" evidence="8">
    <location>
        <begin position="475"/>
        <end position="496"/>
    </location>
</feature>
<dbReference type="CDD" id="cd13123">
    <property type="entry name" value="MATE_MurJ_like"/>
    <property type="match status" value="1"/>
</dbReference>
<feature type="transmembrane region" description="Helical" evidence="8">
    <location>
        <begin position="290"/>
        <end position="312"/>
    </location>
</feature>
<keyword evidence="10" id="KW-1185">Reference proteome</keyword>
<gene>
    <name evidence="9" type="primary">murJ</name>
    <name evidence="9" type="ORF">ACFQDO_08850</name>
</gene>
<dbReference type="RefSeq" id="WP_345716046.1">
    <property type="nucleotide sequence ID" value="NZ_BAABFP010000004.1"/>
</dbReference>
<evidence type="ECO:0000256" key="2">
    <source>
        <dbReference type="ARBA" id="ARBA00022475"/>
    </source>
</evidence>
<feature type="transmembrane region" description="Helical" evidence="8">
    <location>
        <begin position="372"/>
        <end position="392"/>
    </location>
</feature>
<reference evidence="10" key="1">
    <citation type="journal article" date="2019" name="Int. J. Syst. Evol. Microbiol.">
        <title>The Global Catalogue of Microorganisms (GCM) 10K type strain sequencing project: providing services to taxonomists for standard genome sequencing and annotation.</title>
        <authorList>
            <consortium name="The Broad Institute Genomics Platform"/>
            <consortium name="The Broad Institute Genome Sequencing Center for Infectious Disease"/>
            <person name="Wu L."/>
            <person name="Ma J."/>
        </authorList>
    </citation>
    <scope>NUCLEOTIDE SEQUENCE [LARGE SCALE GENOMIC DNA]</scope>
    <source>
        <strain evidence="10">KACC 14249</strain>
    </source>
</reference>
<organism evidence="9 10">
    <name type="scientific">Angustibacter luteus</name>
    <dbReference type="NCBI Taxonomy" id="658456"/>
    <lineage>
        <taxon>Bacteria</taxon>
        <taxon>Bacillati</taxon>
        <taxon>Actinomycetota</taxon>
        <taxon>Actinomycetes</taxon>
        <taxon>Kineosporiales</taxon>
        <taxon>Kineosporiaceae</taxon>
    </lineage>
</organism>
<dbReference type="Proteomes" id="UP001596189">
    <property type="component" value="Unassembled WGS sequence"/>
</dbReference>
<dbReference type="InterPro" id="IPR004268">
    <property type="entry name" value="MurJ"/>
</dbReference>
<evidence type="ECO:0000313" key="10">
    <source>
        <dbReference type="Proteomes" id="UP001596189"/>
    </source>
</evidence>
<comment type="subcellular location">
    <subcellularLocation>
        <location evidence="1">Cell membrane</location>
        <topology evidence="1">Multi-pass membrane protein</topology>
    </subcellularLocation>
</comment>
<feature type="transmembrane region" description="Helical" evidence="8">
    <location>
        <begin position="404"/>
        <end position="422"/>
    </location>
</feature>
<evidence type="ECO:0000256" key="5">
    <source>
        <dbReference type="ARBA" id="ARBA00022984"/>
    </source>
</evidence>
<dbReference type="InterPro" id="IPR051050">
    <property type="entry name" value="Lipid_II_flippase_MurJ/MviN"/>
</dbReference>